<feature type="domain" description="Replication protein A 70 kDa DNA-binding subunit B/D first OB fold" evidence="1">
    <location>
        <begin position="2"/>
        <end position="58"/>
    </location>
</feature>
<name>A0A8D9DD65_BRACM</name>
<evidence type="ECO:0000259" key="1">
    <source>
        <dbReference type="Pfam" id="PF02721"/>
    </source>
</evidence>
<dbReference type="PANTHER" id="PTHR47165">
    <property type="entry name" value="OS03G0429900 PROTEIN"/>
    <property type="match status" value="1"/>
</dbReference>
<sequence>VKIQASCKQSLFQLFQRHCRVGEWKVITNFSLSPVCGLYRHTNHVYKIEFMSQTLITDSNLHCDNMFLELKQFDNIKNGSHDTIFLIDVIGEVLDFGGLDIIQCARKEVTKMEFTLRDIKFHVDGNSLDMYQSKHDNVRIQEKRHKWYKLELLVQDQTGETKISLLDSVAKSIVKTSAAKVVNVLLDEVEDPELLPACITDLVGKTYKFGVTIEKGAEIFKVLKVWSVYNTLMVDSQSETALERETIAISGSEVSQLTYSDESSSKMITPSKRTVDDIFDIPDNTSTSKIRHVKSIKVEKMTSEELSLKKN</sequence>
<dbReference type="InterPro" id="IPR012340">
    <property type="entry name" value="NA-bd_OB-fold"/>
</dbReference>
<gene>
    <name evidence="2" type="ORF">BRAPAZ1V2_A06P34330.2</name>
</gene>
<dbReference type="InterPro" id="IPR003871">
    <property type="entry name" value="RFA1B/D_OB_1st"/>
</dbReference>
<protein>
    <recommendedName>
        <fullName evidence="1">Replication protein A 70 kDa DNA-binding subunit B/D first OB fold domain-containing protein</fullName>
    </recommendedName>
</protein>
<reference evidence="2 3" key="1">
    <citation type="submission" date="2021-07" db="EMBL/GenBank/DDBJ databases">
        <authorList>
            <consortium name="Genoscope - CEA"/>
            <person name="William W."/>
        </authorList>
    </citation>
    <scope>NUCLEOTIDE SEQUENCE [LARGE SCALE GENOMIC DNA]</scope>
</reference>
<proteinExistence type="predicted"/>
<dbReference type="Gene3D" id="2.40.50.140">
    <property type="entry name" value="Nucleic acid-binding proteins"/>
    <property type="match status" value="2"/>
</dbReference>
<evidence type="ECO:0000313" key="2">
    <source>
        <dbReference type="EMBL" id="CAG7871193.1"/>
    </source>
</evidence>
<dbReference type="Pfam" id="PF02721">
    <property type="entry name" value="DUF223"/>
    <property type="match status" value="1"/>
</dbReference>
<dbReference type="AlphaFoldDB" id="A0A8D9DD65"/>
<feature type="non-terminal residue" evidence="2">
    <location>
        <position position="1"/>
    </location>
</feature>
<evidence type="ECO:0000313" key="3">
    <source>
        <dbReference type="Proteomes" id="UP000694005"/>
    </source>
</evidence>
<dbReference type="SUPFAM" id="SSF50249">
    <property type="entry name" value="Nucleic acid-binding proteins"/>
    <property type="match status" value="2"/>
</dbReference>
<dbReference type="Gramene" id="A06p34330.2_BraZ1">
    <property type="protein sequence ID" value="A06p34330.2_BraZ1.CDS"/>
    <property type="gene ID" value="A06g34330.2_BraZ1"/>
</dbReference>
<organism evidence="2 3">
    <name type="scientific">Brassica campestris</name>
    <name type="common">Field mustard</name>
    <dbReference type="NCBI Taxonomy" id="3711"/>
    <lineage>
        <taxon>Eukaryota</taxon>
        <taxon>Viridiplantae</taxon>
        <taxon>Streptophyta</taxon>
        <taxon>Embryophyta</taxon>
        <taxon>Tracheophyta</taxon>
        <taxon>Spermatophyta</taxon>
        <taxon>Magnoliopsida</taxon>
        <taxon>eudicotyledons</taxon>
        <taxon>Gunneridae</taxon>
        <taxon>Pentapetalae</taxon>
        <taxon>rosids</taxon>
        <taxon>malvids</taxon>
        <taxon>Brassicales</taxon>
        <taxon>Brassicaceae</taxon>
        <taxon>Brassiceae</taxon>
        <taxon>Brassica</taxon>
    </lineage>
</organism>
<dbReference type="PANTHER" id="PTHR47165:SF4">
    <property type="entry name" value="OS03G0429900 PROTEIN"/>
    <property type="match status" value="1"/>
</dbReference>
<accession>A0A8D9DD65</accession>
<dbReference type="Proteomes" id="UP000694005">
    <property type="component" value="Chromosome A06"/>
</dbReference>
<dbReference type="EMBL" id="LS974622">
    <property type="protein sequence ID" value="CAG7871193.1"/>
    <property type="molecule type" value="Genomic_DNA"/>
</dbReference>